<keyword evidence="4" id="KW-1185">Reference proteome</keyword>
<feature type="compositionally biased region" description="Basic and acidic residues" evidence="1">
    <location>
        <begin position="9"/>
        <end position="25"/>
    </location>
</feature>
<dbReference type="AlphaFoldDB" id="A0A3R7MGV6"/>
<dbReference type="STRING" id="6689.A0A3R7MGV6"/>
<organism evidence="3 4">
    <name type="scientific">Penaeus vannamei</name>
    <name type="common">Whiteleg shrimp</name>
    <name type="synonym">Litopenaeus vannamei</name>
    <dbReference type="NCBI Taxonomy" id="6689"/>
    <lineage>
        <taxon>Eukaryota</taxon>
        <taxon>Metazoa</taxon>
        <taxon>Ecdysozoa</taxon>
        <taxon>Arthropoda</taxon>
        <taxon>Crustacea</taxon>
        <taxon>Multicrustacea</taxon>
        <taxon>Malacostraca</taxon>
        <taxon>Eumalacostraca</taxon>
        <taxon>Eucarida</taxon>
        <taxon>Decapoda</taxon>
        <taxon>Dendrobranchiata</taxon>
        <taxon>Penaeoidea</taxon>
        <taxon>Penaeidae</taxon>
        <taxon>Penaeus</taxon>
    </lineage>
</organism>
<comment type="caution">
    <text evidence="3">The sequence shown here is derived from an EMBL/GenBank/DDBJ whole genome shotgun (WGS) entry which is preliminary data.</text>
</comment>
<dbReference type="EMBL" id="QCYY01001690">
    <property type="protein sequence ID" value="ROT76138.1"/>
    <property type="molecule type" value="Genomic_DNA"/>
</dbReference>
<reference evidence="3 4" key="1">
    <citation type="submission" date="2018-04" db="EMBL/GenBank/DDBJ databases">
        <authorList>
            <person name="Zhang X."/>
            <person name="Yuan J."/>
            <person name="Li F."/>
            <person name="Xiang J."/>
        </authorList>
    </citation>
    <scope>NUCLEOTIDE SEQUENCE [LARGE SCALE GENOMIC DNA]</scope>
    <source>
        <tissue evidence="3">Muscle</tissue>
    </source>
</reference>
<dbReference type="OrthoDB" id="10062435at2759"/>
<evidence type="ECO:0000256" key="1">
    <source>
        <dbReference type="SAM" id="MobiDB-lite"/>
    </source>
</evidence>
<keyword evidence="2" id="KW-1133">Transmembrane helix</keyword>
<dbReference type="PANTHER" id="PTHR16213:SF78">
    <property type="entry name" value="SELENOPROTEIN N"/>
    <property type="match status" value="1"/>
</dbReference>
<feature type="region of interest" description="Disordered" evidence="1">
    <location>
        <begin position="1"/>
        <end position="36"/>
    </location>
</feature>
<keyword evidence="2" id="KW-0812">Transmembrane</keyword>
<accession>A0A3R7MGV6</accession>
<name>A0A3R7MGV6_PENVA</name>
<dbReference type="Proteomes" id="UP000283509">
    <property type="component" value="Unassembled WGS sequence"/>
</dbReference>
<dbReference type="PANTHER" id="PTHR16213">
    <property type="entry name" value="SELENOPROTEIN N"/>
    <property type="match status" value="1"/>
</dbReference>
<dbReference type="GO" id="GO:0055074">
    <property type="term" value="P:calcium ion homeostasis"/>
    <property type="evidence" value="ECO:0007669"/>
    <property type="project" value="TreeGrafter"/>
</dbReference>
<reference evidence="3 4" key="2">
    <citation type="submission" date="2019-01" db="EMBL/GenBank/DDBJ databases">
        <title>The decoding of complex shrimp genome reveals the adaptation for benthos swimmer, frequently molting mechanism and breeding impact on genome.</title>
        <authorList>
            <person name="Sun Y."/>
            <person name="Gao Y."/>
            <person name="Yu Y."/>
        </authorList>
    </citation>
    <scope>NUCLEOTIDE SEQUENCE [LARGE SCALE GENOMIC DNA]</scope>
    <source>
        <tissue evidence="3">Muscle</tissue>
    </source>
</reference>
<proteinExistence type="predicted"/>
<feature type="transmembrane region" description="Helical" evidence="2">
    <location>
        <begin position="57"/>
        <end position="74"/>
    </location>
</feature>
<evidence type="ECO:0000313" key="4">
    <source>
        <dbReference type="Proteomes" id="UP000283509"/>
    </source>
</evidence>
<evidence type="ECO:0000256" key="2">
    <source>
        <dbReference type="SAM" id="Phobius"/>
    </source>
</evidence>
<sequence length="464" mass="53217">MTSIRKRKSIEAELDRGPEARTLEKEDNDSREDKVDRKLDERKNHYVKSKVPPAKTYLLYILSFLLGFALIWLWPFTHKLEARDDATLLTLHTHFTPVDPKAFDSFIDREESRSSLHGILTWKTASVAWSWIHPHAFAALLPAEGIDAKPGHVWRLIPDTSQEFMYSYKYVPPPPSGPIEELLYSLLSLFHPQPFLVSRYGPRGAAAVLRAKNFDSLDIIFRLHAEYQLNTPPRRPLWFTPAAFMGRLVINMTDYSVQHFVMEVPTQQQLNVDLEWLIGPNEDEDMEVTITRLEQMQLSAEGLLDPGSLVWSQEITHEKAHDLLEKELYRYKQVEYHNFTKAFVKGSRALREGPLASPVVQAILQDSFVSSWALVTELEVYSRDQSLAGISLAASLALDAYVFPVQVLIQHPSGYVIAAINANKLLEAELNDTMVSEGFYDPAVYTYYKFLKEGLQEFREIFQE</sequence>
<protein>
    <submittedName>
        <fullName evidence="3">Selenoprotein N</fullName>
    </submittedName>
</protein>
<dbReference type="GO" id="GO:0005789">
    <property type="term" value="C:endoplasmic reticulum membrane"/>
    <property type="evidence" value="ECO:0007669"/>
    <property type="project" value="TreeGrafter"/>
</dbReference>
<evidence type="ECO:0000313" key="3">
    <source>
        <dbReference type="EMBL" id="ROT76138.1"/>
    </source>
</evidence>
<gene>
    <name evidence="3" type="ORF">C7M84_005289</name>
</gene>
<keyword evidence="2" id="KW-0472">Membrane</keyword>